<dbReference type="EMBL" id="MAAF01000076">
    <property type="protein sequence ID" value="OUR78885.1"/>
    <property type="molecule type" value="Genomic_DNA"/>
</dbReference>
<gene>
    <name evidence="11" type="ORF">A9Q75_12785</name>
</gene>
<evidence type="ECO:0000313" key="12">
    <source>
        <dbReference type="Proteomes" id="UP000243053"/>
    </source>
</evidence>
<evidence type="ECO:0000256" key="10">
    <source>
        <dbReference type="SAM" id="Phobius"/>
    </source>
</evidence>
<proteinExistence type="predicted"/>
<dbReference type="InterPro" id="IPR045584">
    <property type="entry name" value="Pilin-like"/>
</dbReference>
<protein>
    <recommendedName>
        <fullName evidence="2">Type II secretion system protein H</fullName>
    </recommendedName>
    <alternativeName>
        <fullName evidence="9">General secretion pathway protein H</fullName>
    </alternativeName>
</protein>
<dbReference type="PROSITE" id="PS00409">
    <property type="entry name" value="PROKAR_NTER_METHYL"/>
    <property type="match status" value="1"/>
</dbReference>
<dbReference type="SUPFAM" id="SSF54523">
    <property type="entry name" value="Pili subunits"/>
    <property type="match status" value="1"/>
</dbReference>
<keyword evidence="8 10" id="KW-0472">Membrane</keyword>
<dbReference type="Pfam" id="PF07963">
    <property type="entry name" value="N_methyl"/>
    <property type="match status" value="1"/>
</dbReference>
<dbReference type="NCBIfam" id="TIGR01708">
    <property type="entry name" value="typeII_sec_gspH"/>
    <property type="match status" value="1"/>
</dbReference>
<dbReference type="GO" id="GO:0015627">
    <property type="term" value="C:type II protein secretion system complex"/>
    <property type="evidence" value="ECO:0007669"/>
    <property type="project" value="InterPro"/>
</dbReference>
<name>A0A1Y5ED78_COLPS</name>
<comment type="subcellular location">
    <subcellularLocation>
        <location evidence="1">Cell inner membrane</location>
        <topology evidence="1">Single-pass membrane protein</topology>
    </subcellularLocation>
</comment>
<evidence type="ECO:0000256" key="3">
    <source>
        <dbReference type="ARBA" id="ARBA00022475"/>
    </source>
</evidence>
<keyword evidence="7 10" id="KW-1133">Transmembrane helix</keyword>
<dbReference type="NCBIfam" id="TIGR02532">
    <property type="entry name" value="IV_pilin_GFxxxE"/>
    <property type="match status" value="1"/>
</dbReference>
<evidence type="ECO:0000256" key="1">
    <source>
        <dbReference type="ARBA" id="ARBA00004377"/>
    </source>
</evidence>
<organism evidence="11 12">
    <name type="scientific">Colwellia psychrerythraea</name>
    <name type="common">Vibrio psychroerythus</name>
    <dbReference type="NCBI Taxonomy" id="28229"/>
    <lineage>
        <taxon>Bacteria</taxon>
        <taxon>Pseudomonadati</taxon>
        <taxon>Pseudomonadota</taxon>
        <taxon>Gammaproteobacteria</taxon>
        <taxon>Alteromonadales</taxon>
        <taxon>Colwelliaceae</taxon>
        <taxon>Colwellia</taxon>
    </lineage>
</organism>
<keyword evidence="5" id="KW-0997">Cell inner membrane</keyword>
<sequence>MKLKPLNRASSIVKNRGFTLIEVMVVVVLIGLMASLVQFNFSGNNPEDKLKHESARFAAIFEVAAEYGMLNNIELGLIVKKDSYQFVGYDGTQWAEIPEQDWQANVTLPEEIELSIELDDLPIEEPMLFDADTFKEKDEDDFTLLSKEEREKKIIPQVYILSGGDLSPFSVTFRLTQEFAYIEDAEGLAYRVTGIYSVPLTIEGPVLDDN</sequence>
<evidence type="ECO:0000256" key="9">
    <source>
        <dbReference type="ARBA" id="ARBA00030775"/>
    </source>
</evidence>
<dbReference type="Proteomes" id="UP000243053">
    <property type="component" value="Unassembled WGS sequence"/>
</dbReference>
<evidence type="ECO:0000256" key="5">
    <source>
        <dbReference type="ARBA" id="ARBA00022519"/>
    </source>
</evidence>
<dbReference type="GO" id="GO:0015628">
    <property type="term" value="P:protein secretion by the type II secretion system"/>
    <property type="evidence" value="ECO:0007669"/>
    <property type="project" value="InterPro"/>
</dbReference>
<feature type="transmembrane region" description="Helical" evidence="10">
    <location>
        <begin position="20"/>
        <end position="41"/>
    </location>
</feature>
<dbReference type="InterPro" id="IPR002416">
    <property type="entry name" value="T2SS_protein-GspH"/>
</dbReference>
<dbReference type="InterPro" id="IPR049875">
    <property type="entry name" value="TypeII_GspH"/>
</dbReference>
<dbReference type="GO" id="GO:0005886">
    <property type="term" value="C:plasma membrane"/>
    <property type="evidence" value="ECO:0007669"/>
    <property type="project" value="UniProtKB-SubCell"/>
</dbReference>
<evidence type="ECO:0000256" key="7">
    <source>
        <dbReference type="ARBA" id="ARBA00022989"/>
    </source>
</evidence>
<evidence type="ECO:0000256" key="2">
    <source>
        <dbReference type="ARBA" id="ARBA00021549"/>
    </source>
</evidence>
<dbReference type="Gene3D" id="3.55.40.10">
    <property type="entry name" value="minor pseudopilin epsh domain"/>
    <property type="match status" value="1"/>
</dbReference>
<evidence type="ECO:0000256" key="6">
    <source>
        <dbReference type="ARBA" id="ARBA00022692"/>
    </source>
</evidence>
<evidence type="ECO:0000256" key="4">
    <source>
        <dbReference type="ARBA" id="ARBA00022481"/>
    </source>
</evidence>
<dbReference type="PRINTS" id="PR00885">
    <property type="entry name" value="BCTERIALGSPH"/>
</dbReference>
<evidence type="ECO:0000313" key="11">
    <source>
        <dbReference type="EMBL" id="OUR78885.1"/>
    </source>
</evidence>
<keyword evidence="3" id="KW-1003">Cell membrane</keyword>
<reference evidence="12" key="1">
    <citation type="journal article" date="2017" name="Proc. Natl. Acad. Sci. U.S.A.">
        <title>Simulation of Deepwater Horizon oil plume reveals substrate specialization within a complex community of hydrocarbon degraders.</title>
        <authorList>
            <person name="Hu P."/>
            <person name="Dubinsky E.A."/>
            <person name="Probst A.J."/>
            <person name="Wang J."/>
            <person name="Sieber C.M.K."/>
            <person name="Tom L.M."/>
            <person name="Gardinali P."/>
            <person name="Banfield J.F."/>
            <person name="Atlas R.M."/>
            <person name="Andersen G.L."/>
        </authorList>
    </citation>
    <scope>NUCLEOTIDE SEQUENCE [LARGE SCALE GENOMIC DNA]</scope>
</reference>
<accession>A0A1Y5ED78</accession>
<comment type="caution">
    <text evidence="11">The sequence shown here is derived from an EMBL/GenBank/DDBJ whole genome shotgun (WGS) entry which is preliminary data.</text>
</comment>
<keyword evidence="6 10" id="KW-0812">Transmembrane</keyword>
<dbReference type="InterPro" id="IPR012902">
    <property type="entry name" value="N_methyl_site"/>
</dbReference>
<evidence type="ECO:0000256" key="8">
    <source>
        <dbReference type="ARBA" id="ARBA00023136"/>
    </source>
</evidence>
<dbReference type="AlphaFoldDB" id="A0A1Y5ED78"/>
<keyword evidence="4" id="KW-0488">Methylation</keyword>